<proteinExistence type="predicted"/>
<sequence length="443" mass="49959">MFGNASLPASGGLFNTKPAAGPALFGSTQANTTTTSNLLNTKSISKPVTMNDIVQGSESLVQSLTNPELFGDKRDEIVSKLNQICAAAGVSKGYYKNGANPVEYTPQGIFYRFKSVGYNRQPNFKDSDGMIGMVIQATLEAMSSSERKQKFLDILYIILGSKPTLHAHLEGMRTLNETCIEIVLYVKEKGMGRIGAKELTKYFNQDPQMKQLREQLCCERVVAKSQVSEQELNNYLKLTPPGFDANFWQQCLSENPDPTVFIPYPIRGHNELCDRQTLQVNEVNHQEDSIVDLRTRLHSVQNEVAQMQNEYNAFRQTKKHLSHRLLKLLATQTLMHKFGRTIDSDDERLNAKLEMISAHLNTTGQIKDKVVDILRKVETNTDVWKDQKIALQRQKRETLNANLHSEDASKIKIYLTRCKHSLDEYCAALEKSQSELSILNSGH</sequence>
<reference evidence="2" key="1">
    <citation type="submission" date="2016-11" db="UniProtKB">
        <authorList>
            <consortium name="WormBaseParasite"/>
        </authorList>
    </citation>
    <scope>IDENTIFICATION</scope>
    <source>
        <strain evidence="2">KR3021</strain>
    </source>
</reference>
<accession>A0AC35UBG1</accession>
<organism evidence="1 2">
    <name type="scientific">Rhabditophanes sp. KR3021</name>
    <dbReference type="NCBI Taxonomy" id="114890"/>
    <lineage>
        <taxon>Eukaryota</taxon>
        <taxon>Metazoa</taxon>
        <taxon>Ecdysozoa</taxon>
        <taxon>Nematoda</taxon>
        <taxon>Chromadorea</taxon>
        <taxon>Rhabditida</taxon>
        <taxon>Tylenchina</taxon>
        <taxon>Panagrolaimomorpha</taxon>
        <taxon>Strongyloidoidea</taxon>
        <taxon>Alloionematidae</taxon>
        <taxon>Rhabditophanes</taxon>
    </lineage>
</organism>
<evidence type="ECO:0000313" key="2">
    <source>
        <dbReference type="WBParaSite" id="RSKR_0000957900.1"/>
    </source>
</evidence>
<protein>
    <submittedName>
        <fullName evidence="2">Nup54 domain-containing protein</fullName>
    </submittedName>
</protein>
<dbReference type="WBParaSite" id="RSKR_0000957900.1">
    <property type="protein sequence ID" value="RSKR_0000957900.1"/>
    <property type="gene ID" value="RSKR_0000957900"/>
</dbReference>
<evidence type="ECO:0000313" key="1">
    <source>
        <dbReference type="Proteomes" id="UP000095286"/>
    </source>
</evidence>
<dbReference type="Proteomes" id="UP000095286">
    <property type="component" value="Unplaced"/>
</dbReference>
<name>A0AC35UBG1_9BILA</name>